<dbReference type="STRING" id="1802624.A2982_02500"/>
<dbReference type="InterPro" id="IPR036986">
    <property type="entry name" value="S4_RNA-bd_sf"/>
</dbReference>
<protein>
    <recommendedName>
        <fullName evidence="5">Pseudouridine synthase</fullName>
        <ecNumber evidence="5">5.4.99.-</ecNumber>
    </recommendedName>
</protein>
<dbReference type="PANTHER" id="PTHR21600">
    <property type="entry name" value="MITOCHONDRIAL RNA PSEUDOURIDINE SYNTHASE"/>
    <property type="match status" value="1"/>
</dbReference>
<evidence type="ECO:0000256" key="1">
    <source>
        <dbReference type="ARBA" id="ARBA00010876"/>
    </source>
</evidence>
<evidence type="ECO:0000256" key="3">
    <source>
        <dbReference type="PIRSR" id="PIRSR606225-1"/>
    </source>
</evidence>
<dbReference type="InterPro" id="IPR006145">
    <property type="entry name" value="PsdUridine_synth_RsuA/RluA"/>
</dbReference>
<keyword evidence="4" id="KW-0694">RNA-binding</keyword>
<comment type="catalytic activity">
    <reaction evidence="5">
        <text>a uridine in RNA = a pseudouridine in RNA</text>
        <dbReference type="Rhea" id="RHEA:48348"/>
        <dbReference type="Rhea" id="RHEA-COMP:12068"/>
        <dbReference type="Rhea" id="RHEA-COMP:12069"/>
        <dbReference type="ChEBI" id="CHEBI:65314"/>
        <dbReference type="ChEBI" id="CHEBI:65315"/>
    </reaction>
</comment>
<evidence type="ECO:0000256" key="4">
    <source>
        <dbReference type="PROSITE-ProRule" id="PRU00182"/>
    </source>
</evidence>
<dbReference type="Gene3D" id="3.30.2350.10">
    <property type="entry name" value="Pseudouridine synthase"/>
    <property type="match status" value="1"/>
</dbReference>
<comment type="similarity">
    <text evidence="1 5">Belongs to the pseudouridine synthase RluA family.</text>
</comment>
<evidence type="ECO:0000256" key="5">
    <source>
        <dbReference type="RuleBase" id="RU362028"/>
    </source>
</evidence>
<gene>
    <name evidence="7" type="ORF">A2982_02500</name>
</gene>
<dbReference type="SMART" id="SM00363">
    <property type="entry name" value="S4"/>
    <property type="match status" value="1"/>
</dbReference>
<dbReference type="CDD" id="cd02869">
    <property type="entry name" value="PseudoU_synth_RluA_like"/>
    <property type="match status" value="1"/>
</dbReference>
<dbReference type="NCBIfam" id="TIGR00005">
    <property type="entry name" value="rluA_subfam"/>
    <property type="match status" value="1"/>
</dbReference>
<dbReference type="Proteomes" id="UP000178771">
    <property type="component" value="Unassembled WGS sequence"/>
</dbReference>
<dbReference type="InterPro" id="IPR050188">
    <property type="entry name" value="RluA_PseudoU_synthase"/>
</dbReference>
<accession>A0A1F4V4M6</accession>
<dbReference type="InterPro" id="IPR002942">
    <property type="entry name" value="S4_RNA-bd"/>
</dbReference>
<evidence type="ECO:0000259" key="6">
    <source>
        <dbReference type="SMART" id="SM00363"/>
    </source>
</evidence>
<dbReference type="Gene3D" id="3.10.290.10">
    <property type="entry name" value="RNA-binding S4 domain"/>
    <property type="match status" value="1"/>
</dbReference>
<dbReference type="GO" id="GO:0003723">
    <property type="term" value="F:RNA binding"/>
    <property type="evidence" value="ECO:0007669"/>
    <property type="project" value="UniProtKB-KW"/>
</dbReference>
<keyword evidence="2 5" id="KW-0413">Isomerase</keyword>
<dbReference type="GO" id="GO:0120159">
    <property type="term" value="F:rRNA pseudouridine synthase activity"/>
    <property type="evidence" value="ECO:0007669"/>
    <property type="project" value="UniProtKB-ARBA"/>
</dbReference>
<feature type="active site" evidence="3">
    <location>
        <position position="133"/>
    </location>
</feature>
<dbReference type="InterPro" id="IPR020103">
    <property type="entry name" value="PsdUridine_synth_cat_dom_sf"/>
</dbReference>
<evidence type="ECO:0000313" key="8">
    <source>
        <dbReference type="Proteomes" id="UP000178771"/>
    </source>
</evidence>
<evidence type="ECO:0000256" key="2">
    <source>
        <dbReference type="ARBA" id="ARBA00023235"/>
    </source>
</evidence>
<name>A0A1F4V4M6_UNCKA</name>
<sequence>MRRILIKVKPKIIRLDKYLVKILERISRSEIQKLIKNRQITVNKKPAEASYNLRKDDFLEITLPPPKRIQPEKISLRIIYEDSEILVINKSAGMVIYPTSEAQKGTLANAIAAHTNKILPGEKTRPGIVHRLDRGTSGCLVVAKTEGALKFLQEQFKKRSVSKKYLCLVSGKLLPAEGEINLKIERDPFTIKKWRVGPNGKEAKTIYKVKQYFGERYSLLEVEPKTGRTHQIRVHFSSIGHPIVGDKLYGGKPLLERPFLHAASLGFIHPKTGKFVQFEAPLPEELKKFLEKI</sequence>
<dbReference type="SUPFAM" id="SSF55174">
    <property type="entry name" value="Alpha-L RNA-binding motif"/>
    <property type="match status" value="1"/>
</dbReference>
<dbReference type="PROSITE" id="PS50889">
    <property type="entry name" value="S4"/>
    <property type="match status" value="1"/>
</dbReference>
<evidence type="ECO:0000313" key="7">
    <source>
        <dbReference type="EMBL" id="OGC52066.1"/>
    </source>
</evidence>
<comment type="function">
    <text evidence="5">Responsible for synthesis of pseudouridine from uracil.</text>
</comment>
<dbReference type="InterPro" id="IPR006225">
    <property type="entry name" value="PsdUridine_synth_RluC/D"/>
</dbReference>
<dbReference type="EC" id="5.4.99.-" evidence="5"/>
<dbReference type="Pfam" id="PF00849">
    <property type="entry name" value="PseudoU_synth_2"/>
    <property type="match status" value="1"/>
</dbReference>
<dbReference type="PANTHER" id="PTHR21600:SF44">
    <property type="entry name" value="RIBOSOMAL LARGE SUBUNIT PSEUDOURIDINE SYNTHASE D"/>
    <property type="match status" value="1"/>
</dbReference>
<reference evidence="7 8" key="1">
    <citation type="journal article" date="2016" name="Nat. Commun.">
        <title>Thousands of microbial genomes shed light on interconnected biogeochemical processes in an aquifer system.</title>
        <authorList>
            <person name="Anantharaman K."/>
            <person name="Brown C.T."/>
            <person name="Hug L.A."/>
            <person name="Sharon I."/>
            <person name="Castelle C.J."/>
            <person name="Probst A.J."/>
            <person name="Thomas B.C."/>
            <person name="Singh A."/>
            <person name="Wilkins M.J."/>
            <person name="Karaoz U."/>
            <person name="Brodie E.L."/>
            <person name="Williams K.H."/>
            <person name="Hubbard S.S."/>
            <person name="Banfield J.F."/>
        </authorList>
    </citation>
    <scope>NUCLEOTIDE SEQUENCE [LARGE SCALE GENOMIC DNA]</scope>
</reference>
<dbReference type="GO" id="GO:0000455">
    <property type="term" value="P:enzyme-directed rRNA pseudouridine synthesis"/>
    <property type="evidence" value="ECO:0007669"/>
    <property type="project" value="TreeGrafter"/>
</dbReference>
<dbReference type="SUPFAM" id="SSF55120">
    <property type="entry name" value="Pseudouridine synthase"/>
    <property type="match status" value="1"/>
</dbReference>
<dbReference type="EMBL" id="MEVH01000006">
    <property type="protein sequence ID" value="OGC52066.1"/>
    <property type="molecule type" value="Genomic_DNA"/>
</dbReference>
<organism evidence="7 8">
    <name type="scientific">candidate division WWE3 bacterium RIFCSPLOWO2_01_FULL_39_13</name>
    <dbReference type="NCBI Taxonomy" id="1802624"/>
    <lineage>
        <taxon>Bacteria</taxon>
        <taxon>Katanobacteria</taxon>
    </lineage>
</organism>
<dbReference type="InterPro" id="IPR006224">
    <property type="entry name" value="PsdUridine_synth_RluA-like_CS"/>
</dbReference>
<dbReference type="Pfam" id="PF01479">
    <property type="entry name" value="S4"/>
    <property type="match status" value="1"/>
</dbReference>
<proteinExistence type="inferred from homology"/>
<dbReference type="PROSITE" id="PS01129">
    <property type="entry name" value="PSI_RLU"/>
    <property type="match status" value="1"/>
</dbReference>
<dbReference type="CDD" id="cd00165">
    <property type="entry name" value="S4"/>
    <property type="match status" value="1"/>
</dbReference>
<comment type="caution">
    <text evidence="7">The sequence shown here is derived from an EMBL/GenBank/DDBJ whole genome shotgun (WGS) entry which is preliminary data.</text>
</comment>
<feature type="domain" description="RNA-binding S4" evidence="6">
    <location>
        <begin position="13"/>
        <end position="70"/>
    </location>
</feature>
<dbReference type="AlphaFoldDB" id="A0A1F4V4M6"/>